<evidence type="ECO:0000313" key="4">
    <source>
        <dbReference type="Proteomes" id="UP000613011"/>
    </source>
</evidence>
<dbReference type="InterPro" id="IPR036388">
    <property type="entry name" value="WH-like_DNA-bd_sf"/>
</dbReference>
<feature type="domain" description="ANTAR" evidence="2">
    <location>
        <begin position="331"/>
        <end position="392"/>
    </location>
</feature>
<evidence type="ECO:0000256" key="1">
    <source>
        <dbReference type="SAM" id="Coils"/>
    </source>
</evidence>
<dbReference type="RefSeq" id="WP_201682842.1">
    <property type="nucleotide sequence ID" value="NZ_JAEQNA010000001.1"/>
</dbReference>
<comment type="caution">
    <text evidence="3">The sequence shown here is derived from an EMBL/GenBank/DDBJ whole genome shotgun (WGS) entry which is preliminary data.</text>
</comment>
<proteinExistence type="predicted"/>
<keyword evidence="1" id="KW-0175">Coiled coil</keyword>
<dbReference type="Pfam" id="PF08376">
    <property type="entry name" value="NIT"/>
    <property type="match status" value="1"/>
</dbReference>
<gene>
    <name evidence="3" type="ORF">JI739_05730</name>
</gene>
<organism evidence="3 4">
    <name type="scientific">Ramlibacter aurantiacus</name>
    <dbReference type="NCBI Taxonomy" id="2801330"/>
    <lineage>
        <taxon>Bacteria</taxon>
        <taxon>Pseudomonadati</taxon>
        <taxon>Pseudomonadota</taxon>
        <taxon>Betaproteobacteria</taxon>
        <taxon>Burkholderiales</taxon>
        <taxon>Comamonadaceae</taxon>
        <taxon>Ramlibacter</taxon>
    </lineage>
</organism>
<dbReference type="InterPro" id="IPR005561">
    <property type="entry name" value="ANTAR"/>
</dbReference>
<dbReference type="AlphaFoldDB" id="A0A937D2L1"/>
<dbReference type="Pfam" id="PF03861">
    <property type="entry name" value="ANTAR"/>
    <property type="match status" value="1"/>
</dbReference>
<dbReference type="Gene3D" id="1.10.10.10">
    <property type="entry name" value="Winged helix-like DNA-binding domain superfamily/Winged helix DNA-binding domain"/>
    <property type="match status" value="1"/>
</dbReference>
<protein>
    <submittedName>
        <fullName evidence="3">Nitrate- and nitrite sensing domain-containing protein</fullName>
    </submittedName>
</protein>
<reference evidence="3" key="1">
    <citation type="submission" date="2021-01" db="EMBL/GenBank/DDBJ databases">
        <title>Ramlibacter sp. strain AW1 16S ribosomal RNA gene Genome sequencing and assembly.</title>
        <authorList>
            <person name="Kang M."/>
        </authorList>
    </citation>
    <scope>NUCLEOTIDE SEQUENCE</scope>
    <source>
        <strain evidence="3">AW1</strain>
    </source>
</reference>
<dbReference type="Proteomes" id="UP000613011">
    <property type="component" value="Unassembled WGS sequence"/>
</dbReference>
<evidence type="ECO:0000259" key="2">
    <source>
        <dbReference type="PROSITE" id="PS50921"/>
    </source>
</evidence>
<dbReference type="SUPFAM" id="SSF52172">
    <property type="entry name" value="CheY-like"/>
    <property type="match status" value="1"/>
</dbReference>
<feature type="coiled-coil region" evidence="1">
    <location>
        <begin position="279"/>
        <end position="341"/>
    </location>
</feature>
<dbReference type="InterPro" id="IPR013587">
    <property type="entry name" value="Nitrate/nitrite_sensing"/>
</dbReference>
<keyword evidence="4" id="KW-1185">Reference proteome</keyword>
<dbReference type="PROSITE" id="PS50921">
    <property type="entry name" value="ANTAR"/>
    <property type="match status" value="1"/>
</dbReference>
<sequence>MTSASSFLLASRRCEIAELEQLARACEGVGVIGRFIHALQRERGMTNLLLGSGGRYGQSWREQVACCDRAQQDVLHTLEQLGTDPGALKNGSRLFNRVALVLHALDGLPEWRARIEAHAVEAADATAFFGKLIAALLAVVFEAADSAGDPEISRALIALLHLMQGKELAGQERALGARAFAVGHIAAADQQLWHHLIESQQANLQVLAELGDVAAAEGVRHEWPELERLRHLGCEGPAGARDSRLSNVWYEACTRRIDALKLAEDQLTLHLRRLCGRRIAQARGELADQREALDRLLSQAQPVDPATPAPGAGRSLDRAVLEMMQAQSHRLQQMADELEAVRGRLSERKLVERAKGLLMSHQGLSEEQAYRSLRQLAMNQNRRLADVAASVLALADVLPGGAR</sequence>
<name>A0A937D2L1_9BURK</name>
<dbReference type="GO" id="GO:0003723">
    <property type="term" value="F:RNA binding"/>
    <property type="evidence" value="ECO:0007669"/>
    <property type="project" value="InterPro"/>
</dbReference>
<dbReference type="InterPro" id="IPR011006">
    <property type="entry name" value="CheY-like_superfamily"/>
</dbReference>
<evidence type="ECO:0000313" key="3">
    <source>
        <dbReference type="EMBL" id="MBL0419840.1"/>
    </source>
</evidence>
<accession>A0A937D2L1</accession>
<dbReference type="EMBL" id="JAEQNA010000001">
    <property type="protein sequence ID" value="MBL0419840.1"/>
    <property type="molecule type" value="Genomic_DNA"/>
</dbReference>
<dbReference type="SMART" id="SM01012">
    <property type="entry name" value="ANTAR"/>
    <property type="match status" value="1"/>
</dbReference>